<evidence type="ECO:0000313" key="3">
    <source>
        <dbReference type="EnsemblPlants" id="cds.evm.model.02.988.1.5bd9b134"/>
    </source>
</evidence>
<sequence length="259" mass="30859">MEKESLEELQRRCSLFKEISQLYEANYEEKRKVQELKHKLEEIENQHKNKKVNENPSESEEENEPEAEQEEENEEEEEEEEEAEAEKELMEALIANEKKSKDELNEVRRLFINHFKNASTSSCPFGVKRMGELDSEPFTEAMKCSKDNHYEAMQKCTLWSKYIRDPHWHPFKFVKIRGKLTEVVDGEDKKLKGLKKELGEKAYEAVKTALIEMNEYNPSGRFPVHELWNLEEDRKATLKDVVEYMLDGWTPNKRLRRRK</sequence>
<feature type="domain" description="Factor of DNA methylation 1-5/IDN2" evidence="2">
    <location>
        <begin position="128"/>
        <end position="254"/>
    </location>
</feature>
<name>A0A803P3H8_CANSA</name>
<accession>A0A803P3H8</accession>
<feature type="compositionally biased region" description="Acidic residues" evidence="1">
    <location>
        <begin position="57"/>
        <end position="85"/>
    </location>
</feature>
<dbReference type="Proteomes" id="UP000596661">
    <property type="component" value="Chromosome 2"/>
</dbReference>
<dbReference type="PANTHER" id="PTHR21596">
    <property type="entry name" value="RIBONUCLEASE P SUBUNIT P38"/>
    <property type="match status" value="1"/>
</dbReference>
<dbReference type="GO" id="GO:0080188">
    <property type="term" value="P:gene silencing by siRNA-directed DNA methylation"/>
    <property type="evidence" value="ECO:0007669"/>
    <property type="project" value="InterPro"/>
</dbReference>
<evidence type="ECO:0000256" key="1">
    <source>
        <dbReference type="SAM" id="MobiDB-lite"/>
    </source>
</evidence>
<dbReference type="InterPro" id="IPR005379">
    <property type="entry name" value="FDM1-5/IDN2_XH"/>
</dbReference>
<protein>
    <recommendedName>
        <fullName evidence="2">Factor of DNA methylation 1-5/IDN2 domain-containing protein</fullName>
    </recommendedName>
</protein>
<dbReference type="EnsemblPlants" id="evm.model.02.988.1.5bd9b134">
    <property type="protein sequence ID" value="cds.evm.model.02.988.1.5bd9b134"/>
    <property type="gene ID" value="evm.TU.02.988"/>
</dbReference>
<evidence type="ECO:0000313" key="4">
    <source>
        <dbReference type="Proteomes" id="UP000596661"/>
    </source>
</evidence>
<dbReference type="EMBL" id="UZAU01000150">
    <property type="status" value="NOT_ANNOTATED_CDS"/>
    <property type="molecule type" value="Genomic_DNA"/>
</dbReference>
<dbReference type="PANTHER" id="PTHR21596:SF3">
    <property type="entry name" value="FACTOR OF DNA METHYLATION 1-RELATED"/>
    <property type="match status" value="1"/>
</dbReference>
<dbReference type="Pfam" id="PF03469">
    <property type="entry name" value="XH"/>
    <property type="match status" value="1"/>
</dbReference>
<feature type="region of interest" description="Disordered" evidence="1">
    <location>
        <begin position="38"/>
        <end position="87"/>
    </location>
</feature>
<dbReference type="AlphaFoldDB" id="A0A803P3H8"/>
<keyword evidence="4" id="KW-1185">Reference proteome</keyword>
<dbReference type="Gramene" id="evm.model.02.988.1.5bd9b134">
    <property type="protein sequence ID" value="cds.evm.model.02.988.1.5bd9b134"/>
    <property type="gene ID" value="evm.TU.02.988"/>
</dbReference>
<feature type="compositionally biased region" description="Basic and acidic residues" evidence="1">
    <location>
        <begin position="38"/>
        <end position="53"/>
    </location>
</feature>
<evidence type="ECO:0000259" key="2">
    <source>
        <dbReference type="Pfam" id="PF03469"/>
    </source>
</evidence>
<proteinExistence type="predicted"/>
<organism evidence="3 4">
    <name type="scientific">Cannabis sativa</name>
    <name type="common">Hemp</name>
    <name type="synonym">Marijuana</name>
    <dbReference type="NCBI Taxonomy" id="3483"/>
    <lineage>
        <taxon>Eukaryota</taxon>
        <taxon>Viridiplantae</taxon>
        <taxon>Streptophyta</taxon>
        <taxon>Embryophyta</taxon>
        <taxon>Tracheophyta</taxon>
        <taxon>Spermatophyta</taxon>
        <taxon>Magnoliopsida</taxon>
        <taxon>eudicotyledons</taxon>
        <taxon>Gunneridae</taxon>
        <taxon>Pentapetalae</taxon>
        <taxon>rosids</taxon>
        <taxon>fabids</taxon>
        <taxon>Rosales</taxon>
        <taxon>Cannabaceae</taxon>
        <taxon>Cannabis</taxon>
    </lineage>
</organism>
<reference evidence="3" key="1">
    <citation type="submission" date="2018-11" db="EMBL/GenBank/DDBJ databases">
        <authorList>
            <person name="Grassa J C."/>
        </authorList>
    </citation>
    <scope>NUCLEOTIDE SEQUENCE [LARGE SCALE GENOMIC DNA]</scope>
</reference>
<reference evidence="3" key="2">
    <citation type="submission" date="2021-03" db="UniProtKB">
        <authorList>
            <consortium name="EnsemblPlants"/>
        </authorList>
    </citation>
    <scope>IDENTIFICATION</scope>
</reference>
<dbReference type="InterPro" id="IPR045177">
    <property type="entry name" value="FDM1-5/IDN2"/>
</dbReference>